<dbReference type="OrthoDB" id="2988649at2"/>
<sequence>MKDLLCDKFQNSVDEVLIRHRSILDIITKLQESSAKINRAVIKSVTNCGCIKINASKHKIPENIDYNNINKYLDSHLKGELCEVCKEKIIEEMGRNLFYLSALANDFDISLYDIILRESKKIDALGKFNLY</sequence>
<name>A0A1M6N2H1_PARC5</name>
<evidence type="ECO:0000313" key="1">
    <source>
        <dbReference type="EMBL" id="SHJ89900.1"/>
    </source>
</evidence>
<dbReference type="EMBL" id="FRAG01000014">
    <property type="protein sequence ID" value="SHJ89900.1"/>
    <property type="molecule type" value="Genomic_DNA"/>
</dbReference>
<gene>
    <name evidence="1" type="ORF">SAMN02745912_01548</name>
</gene>
<evidence type="ECO:0008006" key="3">
    <source>
        <dbReference type="Google" id="ProtNLM"/>
    </source>
</evidence>
<accession>A0A1M6N2H1</accession>
<keyword evidence="2" id="KW-1185">Reference proteome</keyword>
<dbReference type="AlphaFoldDB" id="A0A1M6N2H1"/>
<organism evidence="1 2">
    <name type="scientific">Paramaledivibacter caminithermalis (strain DSM 15212 / CIP 107654 / DViRD3)</name>
    <name type="common">Clostridium caminithermale</name>
    <dbReference type="NCBI Taxonomy" id="1121301"/>
    <lineage>
        <taxon>Bacteria</taxon>
        <taxon>Bacillati</taxon>
        <taxon>Bacillota</taxon>
        <taxon>Clostridia</taxon>
        <taxon>Peptostreptococcales</taxon>
        <taxon>Caminicellaceae</taxon>
        <taxon>Paramaledivibacter</taxon>
    </lineage>
</organism>
<reference evidence="1 2" key="1">
    <citation type="submission" date="2016-11" db="EMBL/GenBank/DDBJ databases">
        <authorList>
            <person name="Jaros S."/>
            <person name="Januszkiewicz K."/>
            <person name="Wedrychowicz H."/>
        </authorList>
    </citation>
    <scope>NUCLEOTIDE SEQUENCE [LARGE SCALE GENOMIC DNA]</scope>
    <source>
        <strain evidence="1 2">DSM 15212</strain>
    </source>
</reference>
<protein>
    <recommendedName>
        <fullName evidence="3">DUF1573 domain-containing protein</fullName>
    </recommendedName>
</protein>
<evidence type="ECO:0000313" key="2">
    <source>
        <dbReference type="Proteomes" id="UP000184465"/>
    </source>
</evidence>
<dbReference type="Proteomes" id="UP000184465">
    <property type="component" value="Unassembled WGS sequence"/>
</dbReference>
<dbReference type="STRING" id="1121301.SAMN02745912_01548"/>
<dbReference type="RefSeq" id="WP_073148603.1">
    <property type="nucleotide sequence ID" value="NZ_FRAG01000014.1"/>
</dbReference>
<proteinExistence type="predicted"/>